<sequence>MKKTNHETHVVQALPGPRWVDFQSMCMPLRINPFILAVTSSIEKFAVTRMGEQFGDEDELSKITLGDVCFVGFLFFLMGCSLYL</sequence>
<gene>
    <name evidence="1" type="ORF">RHMOL_Rhmol06G0133700</name>
</gene>
<protein>
    <submittedName>
        <fullName evidence="1">Uncharacterized protein</fullName>
    </submittedName>
</protein>
<evidence type="ECO:0000313" key="1">
    <source>
        <dbReference type="EMBL" id="KAI8550780.1"/>
    </source>
</evidence>
<accession>A0ACC0NC67</accession>
<name>A0ACC0NC67_RHOML</name>
<dbReference type="Proteomes" id="UP001062846">
    <property type="component" value="Chromosome 6"/>
</dbReference>
<evidence type="ECO:0000313" key="2">
    <source>
        <dbReference type="Proteomes" id="UP001062846"/>
    </source>
</evidence>
<keyword evidence="2" id="KW-1185">Reference proteome</keyword>
<organism evidence="1 2">
    <name type="scientific">Rhododendron molle</name>
    <name type="common">Chinese azalea</name>
    <name type="synonym">Azalea mollis</name>
    <dbReference type="NCBI Taxonomy" id="49168"/>
    <lineage>
        <taxon>Eukaryota</taxon>
        <taxon>Viridiplantae</taxon>
        <taxon>Streptophyta</taxon>
        <taxon>Embryophyta</taxon>
        <taxon>Tracheophyta</taxon>
        <taxon>Spermatophyta</taxon>
        <taxon>Magnoliopsida</taxon>
        <taxon>eudicotyledons</taxon>
        <taxon>Gunneridae</taxon>
        <taxon>Pentapetalae</taxon>
        <taxon>asterids</taxon>
        <taxon>Ericales</taxon>
        <taxon>Ericaceae</taxon>
        <taxon>Ericoideae</taxon>
        <taxon>Rhodoreae</taxon>
        <taxon>Rhododendron</taxon>
    </lineage>
</organism>
<proteinExistence type="predicted"/>
<dbReference type="EMBL" id="CM046393">
    <property type="protein sequence ID" value="KAI8550780.1"/>
    <property type="molecule type" value="Genomic_DNA"/>
</dbReference>
<comment type="caution">
    <text evidence="1">The sequence shown here is derived from an EMBL/GenBank/DDBJ whole genome shotgun (WGS) entry which is preliminary data.</text>
</comment>
<reference evidence="1" key="1">
    <citation type="submission" date="2022-02" db="EMBL/GenBank/DDBJ databases">
        <title>Plant Genome Project.</title>
        <authorList>
            <person name="Zhang R.-G."/>
        </authorList>
    </citation>
    <scope>NUCLEOTIDE SEQUENCE</scope>
    <source>
        <strain evidence="1">AT1</strain>
    </source>
</reference>